<gene>
    <name evidence="14" type="primary">CRZ1</name>
    <name evidence="14" type="ORF">SLS62_004783</name>
</gene>
<dbReference type="FunFam" id="3.30.160.60:FF:000146">
    <property type="entry name" value="C2H2 type zinc finger protein"/>
    <property type="match status" value="1"/>
</dbReference>
<feature type="compositionally biased region" description="Polar residues" evidence="12">
    <location>
        <begin position="193"/>
        <end position="207"/>
    </location>
</feature>
<dbReference type="InterPro" id="IPR036236">
    <property type="entry name" value="Znf_C2H2_sf"/>
</dbReference>
<feature type="compositionally biased region" description="Polar residues" evidence="12">
    <location>
        <begin position="302"/>
        <end position="311"/>
    </location>
</feature>
<keyword evidence="4" id="KW-0479">Metal-binding</keyword>
<keyword evidence="6 11" id="KW-0863">Zinc-finger</keyword>
<evidence type="ECO:0000256" key="11">
    <source>
        <dbReference type="PROSITE-ProRule" id="PRU00042"/>
    </source>
</evidence>
<feature type="compositionally biased region" description="Basic and acidic residues" evidence="12">
    <location>
        <begin position="264"/>
        <end position="273"/>
    </location>
</feature>
<protein>
    <submittedName>
        <fullName evidence="14">DNA-binding transcription factor</fullName>
    </submittedName>
</protein>
<evidence type="ECO:0000256" key="7">
    <source>
        <dbReference type="ARBA" id="ARBA00022833"/>
    </source>
</evidence>
<dbReference type="PANTHER" id="PTHR24399:SF23">
    <property type="entry name" value="C2H2-TYPE DOMAIN-CONTAINING PROTEIN"/>
    <property type="match status" value="1"/>
</dbReference>
<proteinExistence type="predicted"/>
<feature type="domain" description="C2H2-type" evidence="13">
    <location>
        <begin position="541"/>
        <end position="568"/>
    </location>
</feature>
<dbReference type="SMART" id="SM00355">
    <property type="entry name" value="ZnF_C2H2"/>
    <property type="match status" value="2"/>
</dbReference>
<feature type="compositionally biased region" description="Gly residues" evidence="12">
    <location>
        <begin position="715"/>
        <end position="725"/>
    </location>
</feature>
<keyword evidence="8" id="KW-0805">Transcription regulation</keyword>
<keyword evidence="7" id="KW-0862">Zinc</keyword>
<feature type="region of interest" description="Disordered" evidence="12">
    <location>
        <begin position="1"/>
        <end position="278"/>
    </location>
</feature>
<name>A0AAN9UQ73_9PEZI</name>
<dbReference type="FunFam" id="3.30.160.60:FF:000181">
    <property type="entry name" value="C2H2 type zinc finger protein"/>
    <property type="match status" value="1"/>
</dbReference>
<keyword evidence="10" id="KW-0539">Nucleus</keyword>
<dbReference type="GO" id="GO:0005737">
    <property type="term" value="C:cytoplasm"/>
    <property type="evidence" value="ECO:0007669"/>
    <property type="project" value="UniProtKB-SubCell"/>
</dbReference>
<dbReference type="GO" id="GO:0008270">
    <property type="term" value="F:zinc ion binding"/>
    <property type="evidence" value="ECO:0007669"/>
    <property type="project" value="UniProtKB-KW"/>
</dbReference>
<feature type="domain" description="C2H2-type" evidence="13">
    <location>
        <begin position="513"/>
        <end position="540"/>
    </location>
</feature>
<comment type="caution">
    <text evidence="14">The sequence shown here is derived from an EMBL/GenBank/DDBJ whole genome shotgun (WGS) entry which is preliminary data.</text>
</comment>
<dbReference type="Proteomes" id="UP001320420">
    <property type="component" value="Unassembled WGS sequence"/>
</dbReference>
<dbReference type="FunFam" id="3.30.160.60:FF:000239">
    <property type="entry name" value="C2H2 type zinc finger protein"/>
    <property type="match status" value="1"/>
</dbReference>
<feature type="region of interest" description="Disordered" evidence="12">
    <location>
        <begin position="302"/>
        <end position="336"/>
    </location>
</feature>
<dbReference type="PROSITE" id="PS00028">
    <property type="entry name" value="ZINC_FINGER_C2H2_1"/>
    <property type="match status" value="2"/>
</dbReference>
<dbReference type="GO" id="GO:0005654">
    <property type="term" value="C:nucleoplasm"/>
    <property type="evidence" value="ECO:0007669"/>
    <property type="project" value="TreeGrafter"/>
</dbReference>
<evidence type="ECO:0000256" key="8">
    <source>
        <dbReference type="ARBA" id="ARBA00023015"/>
    </source>
</evidence>
<feature type="compositionally biased region" description="Low complexity" evidence="12">
    <location>
        <begin position="82"/>
        <end position="99"/>
    </location>
</feature>
<evidence type="ECO:0000256" key="5">
    <source>
        <dbReference type="ARBA" id="ARBA00022737"/>
    </source>
</evidence>
<reference evidence="14 15" key="1">
    <citation type="submission" date="2024-02" db="EMBL/GenBank/DDBJ databases">
        <title>De novo assembly and annotation of 12 fungi associated with fruit tree decline syndrome in Ontario, Canada.</title>
        <authorList>
            <person name="Sulman M."/>
            <person name="Ellouze W."/>
            <person name="Ilyukhin E."/>
        </authorList>
    </citation>
    <scope>NUCLEOTIDE SEQUENCE [LARGE SCALE GENOMIC DNA]</scope>
    <source>
        <strain evidence="14 15">M11/M66-122</strain>
    </source>
</reference>
<feature type="compositionally biased region" description="Low complexity" evidence="12">
    <location>
        <begin position="435"/>
        <end position="453"/>
    </location>
</feature>
<keyword evidence="14" id="KW-0238">DNA-binding</keyword>
<dbReference type="GO" id="GO:0001227">
    <property type="term" value="F:DNA-binding transcription repressor activity, RNA polymerase II-specific"/>
    <property type="evidence" value="ECO:0007669"/>
    <property type="project" value="TreeGrafter"/>
</dbReference>
<dbReference type="PROSITE" id="PS50157">
    <property type="entry name" value="ZINC_FINGER_C2H2_2"/>
    <property type="match status" value="2"/>
</dbReference>
<dbReference type="GO" id="GO:0000978">
    <property type="term" value="F:RNA polymerase II cis-regulatory region sequence-specific DNA binding"/>
    <property type="evidence" value="ECO:0007669"/>
    <property type="project" value="TreeGrafter"/>
</dbReference>
<dbReference type="GO" id="GO:0071277">
    <property type="term" value="P:cellular response to calcium ion"/>
    <property type="evidence" value="ECO:0007669"/>
    <property type="project" value="UniProtKB-ARBA"/>
</dbReference>
<dbReference type="GO" id="GO:0045944">
    <property type="term" value="P:positive regulation of transcription by RNA polymerase II"/>
    <property type="evidence" value="ECO:0007669"/>
    <property type="project" value="UniProtKB-ARBA"/>
</dbReference>
<evidence type="ECO:0000256" key="2">
    <source>
        <dbReference type="ARBA" id="ARBA00004496"/>
    </source>
</evidence>
<organism evidence="14 15">
    <name type="scientific">Diatrype stigma</name>
    <dbReference type="NCBI Taxonomy" id="117547"/>
    <lineage>
        <taxon>Eukaryota</taxon>
        <taxon>Fungi</taxon>
        <taxon>Dikarya</taxon>
        <taxon>Ascomycota</taxon>
        <taxon>Pezizomycotina</taxon>
        <taxon>Sordariomycetes</taxon>
        <taxon>Xylariomycetidae</taxon>
        <taxon>Xylariales</taxon>
        <taxon>Diatrypaceae</taxon>
        <taxon>Diatrype</taxon>
    </lineage>
</organism>
<comment type="subcellular location">
    <subcellularLocation>
        <location evidence="2">Cytoplasm</location>
    </subcellularLocation>
    <subcellularLocation>
        <location evidence="1">Nucleus</location>
    </subcellularLocation>
</comment>
<evidence type="ECO:0000256" key="4">
    <source>
        <dbReference type="ARBA" id="ARBA00022723"/>
    </source>
</evidence>
<evidence type="ECO:0000256" key="1">
    <source>
        <dbReference type="ARBA" id="ARBA00004123"/>
    </source>
</evidence>
<dbReference type="Gene3D" id="3.30.160.60">
    <property type="entry name" value="Classic Zinc Finger"/>
    <property type="match status" value="3"/>
</dbReference>
<feature type="region of interest" description="Disordered" evidence="12">
    <location>
        <begin position="351"/>
        <end position="483"/>
    </location>
</feature>
<dbReference type="Pfam" id="PF00096">
    <property type="entry name" value="zf-C2H2"/>
    <property type="match status" value="1"/>
</dbReference>
<accession>A0AAN9UQ73</accession>
<keyword evidence="15" id="KW-1185">Reference proteome</keyword>
<feature type="region of interest" description="Disordered" evidence="12">
    <location>
        <begin position="679"/>
        <end position="726"/>
    </location>
</feature>
<dbReference type="PANTHER" id="PTHR24399">
    <property type="entry name" value="ZINC FINGER AND BTB DOMAIN-CONTAINING"/>
    <property type="match status" value="1"/>
</dbReference>
<keyword evidence="9" id="KW-0804">Transcription</keyword>
<feature type="compositionally biased region" description="Low complexity" evidence="12">
    <location>
        <begin position="37"/>
        <end position="53"/>
    </location>
</feature>
<evidence type="ECO:0000313" key="14">
    <source>
        <dbReference type="EMBL" id="KAK7753264.1"/>
    </source>
</evidence>
<dbReference type="SUPFAM" id="SSF57667">
    <property type="entry name" value="beta-beta-alpha zinc fingers"/>
    <property type="match status" value="1"/>
</dbReference>
<keyword evidence="5" id="KW-0677">Repeat</keyword>
<sequence length="743" mass="80444">MDQQATSPLPGQVHAHHQRGRSPSAGQQQPHIRNSHSHSPSPHPYHQQSPEPSVGLGLGIDVASANPHFTDFSGFDTSNTGSQFMTSQPQQQQPSFPQQGIVDTNTFDPSFTSQPPPSFSPNLLAPEFSDPAGDFSLFPPATTGDQFNAPPLFSDLPSTNAQNFSQADLNNMTSPQTHHSPTPPHMLGGDPSSAHQSPSFNQHQFASSPGHHSHSRHTSLGPEAAFLPRPGDFVHPQFQGHRRAPSEYSDVSSAGASPNLSSHDTFEPSEHGHSPMQRPLDSFSDGVVRFSNFSISDPQVAYSNRSPSHSPAISPRIAPQQVPDMGQSNNQAMLLNTGYPNAPSISYSMPGSEQFPMLSQDGGTPSQQAMAPPSINIDFAPTAGRANFEPPKPQIDQTSLIPPDRGRPRGRQRAQTDTGISRPNTPGSLSPHLCADASSRSRSGSESSARSVSPGTSLSPRDRSGSANAASRRRQSTSSVPNNVIALRLADPEYQAAQDSGNTKRVQKHPATFQCTLCPKRFTRAYNLRSHLRTHTDERPFVCNVCSKAFARQHDRKRHESLHSGEKKFVCKGDLKAGGQWGCGRRFARADALGRHFRSEAGRICIKPLLDEEMIERQRAWQEQNMQQQNMAHNMAQQQTMMDPNTYPGMDTGGYALPAALLAQYPALAQMNWGQNDMNNDLSNVEDDLSGRSSFDASDYEGDESGYVSSHSAGAGAGYVEGSGAGVQQNYGEIGYASDYSGR</sequence>
<dbReference type="AlphaFoldDB" id="A0AAN9UQ73"/>
<evidence type="ECO:0000256" key="9">
    <source>
        <dbReference type="ARBA" id="ARBA00023163"/>
    </source>
</evidence>
<feature type="compositionally biased region" description="Polar residues" evidence="12">
    <location>
        <begin position="249"/>
        <end position="263"/>
    </location>
</feature>
<feature type="compositionally biased region" description="Polar residues" evidence="12">
    <location>
        <begin position="415"/>
        <end position="428"/>
    </location>
</feature>
<dbReference type="InterPro" id="IPR013087">
    <property type="entry name" value="Znf_C2H2_type"/>
</dbReference>
<evidence type="ECO:0000256" key="10">
    <source>
        <dbReference type="ARBA" id="ARBA00023242"/>
    </source>
</evidence>
<evidence type="ECO:0000256" key="3">
    <source>
        <dbReference type="ARBA" id="ARBA00022490"/>
    </source>
</evidence>
<dbReference type="EMBL" id="JAKJXP020000030">
    <property type="protein sequence ID" value="KAK7753264.1"/>
    <property type="molecule type" value="Genomic_DNA"/>
</dbReference>
<feature type="compositionally biased region" description="Polar residues" evidence="12">
    <location>
        <begin position="156"/>
        <end position="172"/>
    </location>
</feature>
<evidence type="ECO:0000313" key="15">
    <source>
        <dbReference type="Proteomes" id="UP001320420"/>
    </source>
</evidence>
<keyword evidence="3" id="KW-0963">Cytoplasm</keyword>
<evidence type="ECO:0000259" key="13">
    <source>
        <dbReference type="PROSITE" id="PS50157"/>
    </source>
</evidence>
<evidence type="ECO:0000256" key="6">
    <source>
        <dbReference type="ARBA" id="ARBA00022771"/>
    </source>
</evidence>
<evidence type="ECO:0000256" key="12">
    <source>
        <dbReference type="SAM" id="MobiDB-lite"/>
    </source>
</evidence>